<keyword evidence="3 4" id="KW-0012">Acyltransferase</keyword>
<dbReference type="EMBL" id="DVFJ01000004">
    <property type="protein sequence ID" value="HIQ70796.1"/>
    <property type="molecule type" value="Genomic_DNA"/>
</dbReference>
<name>A0A9D0Z7U4_9FIRM</name>
<dbReference type="NCBIfam" id="TIGR00530">
    <property type="entry name" value="AGP_acyltrn"/>
    <property type="match status" value="1"/>
</dbReference>
<dbReference type="InterPro" id="IPR002123">
    <property type="entry name" value="Plipid/glycerol_acylTrfase"/>
</dbReference>
<keyword evidence="5" id="KW-0812">Transmembrane</keyword>
<evidence type="ECO:0000256" key="1">
    <source>
        <dbReference type="ARBA" id="ARBA00008655"/>
    </source>
</evidence>
<evidence type="ECO:0000256" key="3">
    <source>
        <dbReference type="ARBA" id="ARBA00023315"/>
    </source>
</evidence>
<evidence type="ECO:0000256" key="5">
    <source>
        <dbReference type="SAM" id="Phobius"/>
    </source>
</evidence>
<feature type="domain" description="Phospholipid/glycerol acyltransferase" evidence="6">
    <location>
        <begin position="46"/>
        <end position="159"/>
    </location>
</feature>
<dbReference type="GO" id="GO:0006654">
    <property type="term" value="P:phosphatidic acid biosynthetic process"/>
    <property type="evidence" value="ECO:0007669"/>
    <property type="project" value="TreeGrafter"/>
</dbReference>
<evidence type="ECO:0000256" key="2">
    <source>
        <dbReference type="ARBA" id="ARBA00022679"/>
    </source>
</evidence>
<keyword evidence="2 4" id="KW-0808">Transferase</keyword>
<dbReference type="GO" id="GO:0003841">
    <property type="term" value="F:1-acylglycerol-3-phosphate O-acyltransferase activity"/>
    <property type="evidence" value="ECO:0007669"/>
    <property type="project" value="UniProtKB-UniRule"/>
</dbReference>
<feature type="transmembrane region" description="Helical" evidence="5">
    <location>
        <begin position="12"/>
        <end position="30"/>
    </location>
</feature>
<keyword evidence="5" id="KW-0472">Membrane</keyword>
<comment type="catalytic activity">
    <reaction evidence="4">
        <text>a 1-acyl-sn-glycero-3-phosphate + an acyl-CoA = a 1,2-diacyl-sn-glycero-3-phosphate + CoA</text>
        <dbReference type="Rhea" id="RHEA:19709"/>
        <dbReference type="ChEBI" id="CHEBI:57287"/>
        <dbReference type="ChEBI" id="CHEBI:57970"/>
        <dbReference type="ChEBI" id="CHEBI:58342"/>
        <dbReference type="ChEBI" id="CHEBI:58608"/>
        <dbReference type="EC" id="2.3.1.51"/>
    </reaction>
</comment>
<organism evidence="7 8">
    <name type="scientific">Candidatus Onthenecus intestinigallinarum</name>
    <dbReference type="NCBI Taxonomy" id="2840875"/>
    <lineage>
        <taxon>Bacteria</taxon>
        <taxon>Bacillati</taxon>
        <taxon>Bacillota</taxon>
        <taxon>Clostridia</taxon>
        <taxon>Eubacteriales</taxon>
        <taxon>Candidatus Onthenecus</taxon>
    </lineage>
</organism>
<dbReference type="Proteomes" id="UP000886887">
    <property type="component" value="Unassembled WGS sequence"/>
</dbReference>
<evidence type="ECO:0000313" key="7">
    <source>
        <dbReference type="EMBL" id="HIQ70796.1"/>
    </source>
</evidence>
<dbReference type="Pfam" id="PF01553">
    <property type="entry name" value="Acyltransferase"/>
    <property type="match status" value="1"/>
</dbReference>
<keyword evidence="4" id="KW-0444">Lipid biosynthesis</keyword>
<proteinExistence type="inferred from homology"/>
<dbReference type="CDD" id="cd07989">
    <property type="entry name" value="LPLAT_AGPAT-like"/>
    <property type="match status" value="1"/>
</dbReference>
<dbReference type="EC" id="2.3.1.51" evidence="4"/>
<comment type="domain">
    <text evidence="4">The HXXXXD motif is essential for acyltransferase activity and may constitute the binding site for the phosphate moiety of the glycerol-3-phosphate.</text>
</comment>
<evidence type="ECO:0000256" key="4">
    <source>
        <dbReference type="RuleBase" id="RU361267"/>
    </source>
</evidence>
<dbReference type="SUPFAM" id="SSF69593">
    <property type="entry name" value="Glycerol-3-phosphate (1)-acyltransferase"/>
    <property type="match status" value="1"/>
</dbReference>
<evidence type="ECO:0000313" key="8">
    <source>
        <dbReference type="Proteomes" id="UP000886887"/>
    </source>
</evidence>
<reference evidence="7" key="1">
    <citation type="submission" date="2020-10" db="EMBL/GenBank/DDBJ databases">
        <authorList>
            <person name="Gilroy R."/>
        </authorList>
    </citation>
    <scope>NUCLEOTIDE SEQUENCE</scope>
    <source>
        <strain evidence="7">ChiSxjej2B14-6234</strain>
    </source>
</reference>
<gene>
    <name evidence="7" type="ORF">IAB73_01055</name>
</gene>
<comment type="similarity">
    <text evidence="1 4">Belongs to the 1-acyl-sn-glycerol-3-phosphate acyltransferase family.</text>
</comment>
<sequence length="210" mass="23772">MENVSMDRPKRTLLYSSVMALYALLARLVFRMRFIGREHIPQAGSYIIMANHVCLLDPLTLAMCDRSREIHFMGKKELFHNRFLAWVWRQAHAFPVDRGKMDMAAIRTAMGVLRSGETLGIFPEGTRSRTGEMGPLLSGASMLAMRGRVPVVPVYIAGRYRPFGKMTVVIGAPLPFDDLLAEGVNKETCDRFTARMQDAFVRLRAQSENF</sequence>
<keyword evidence="4" id="KW-0594">Phospholipid biosynthesis</keyword>
<dbReference type="AlphaFoldDB" id="A0A9D0Z7U4"/>
<dbReference type="PANTHER" id="PTHR10434:SF11">
    <property type="entry name" value="1-ACYL-SN-GLYCEROL-3-PHOSPHATE ACYLTRANSFERASE"/>
    <property type="match status" value="1"/>
</dbReference>
<accession>A0A9D0Z7U4</accession>
<reference evidence="7" key="2">
    <citation type="journal article" date="2021" name="PeerJ">
        <title>Extensive microbial diversity within the chicken gut microbiome revealed by metagenomics and culture.</title>
        <authorList>
            <person name="Gilroy R."/>
            <person name="Ravi A."/>
            <person name="Getino M."/>
            <person name="Pursley I."/>
            <person name="Horton D.L."/>
            <person name="Alikhan N.F."/>
            <person name="Baker D."/>
            <person name="Gharbi K."/>
            <person name="Hall N."/>
            <person name="Watson M."/>
            <person name="Adriaenssens E.M."/>
            <person name="Foster-Nyarko E."/>
            <person name="Jarju S."/>
            <person name="Secka A."/>
            <person name="Antonio M."/>
            <person name="Oren A."/>
            <person name="Chaudhuri R.R."/>
            <person name="La Ragione R."/>
            <person name="Hildebrand F."/>
            <person name="Pallen M.J."/>
        </authorList>
    </citation>
    <scope>NUCLEOTIDE SEQUENCE</scope>
    <source>
        <strain evidence="7">ChiSxjej2B14-6234</strain>
    </source>
</reference>
<evidence type="ECO:0000259" key="6">
    <source>
        <dbReference type="SMART" id="SM00563"/>
    </source>
</evidence>
<keyword evidence="5" id="KW-1133">Transmembrane helix</keyword>
<dbReference type="SMART" id="SM00563">
    <property type="entry name" value="PlsC"/>
    <property type="match status" value="1"/>
</dbReference>
<dbReference type="PANTHER" id="PTHR10434">
    <property type="entry name" value="1-ACYL-SN-GLYCEROL-3-PHOSPHATE ACYLTRANSFERASE"/>
    <property type="match status" value="1"/>
</dbReference>
<keyword evidence="4" id="KW-0443">Lipid metabolism</keyword>
<protein>
    <recommendedName>
        <fullName evidence="4">1-acyl-sn-glycerol-3-phosphate acyltransferase</fullName>
        <ecNumber evidence="4">2.3.1.51</ecNumber>
    </recommendedName>
</protein>
<keyword evidence="4" id="KW-1208">Phospholipid metabolism</keyword>
<comment type="caution">
    <text evidence="7">The sequence shown here is derived from an EMBL/GenBank/DDBJ whole genome shotgun (WGS) entry which is preliminary data.</text>
</comment>
<dbReference type="GO" id="GO:0016020">
    <property type="term" value="C:membrane"/>
    <property type="evidence" value="ECO:0007669"/>
    <property type="project" value="InterPro"/>
</dbReference>
<dbReference type="InterPro" id="IPR004552">
    <property type="entry name" value="AGP_acyltrans"/>
</dbReference>